<dbReference type="EMBL" id="MLAK01000068">
    <property type="protein sequence ID" value="OHT16838.1"/>
    <property type="molecule type" value="Genomic_DNA"/>
</dbReference>
<organism evidence="2 3">
    <name type="scientific">Tritrichomonas foetus</name>
    <dbReference type="NCBI Taxonomy" id="1144522"/>
    <lineage>
        <taxon>Eukaryota</taxon>
        <taxon>Metamonada</taxon>
        <taxon>Parabasalia</taxon>
        <taxon>Tritrichomonadida</taxon>
        <taxon>Tritrichomonadidae</taxon>
        <taxon>Tritrichomonas</taxon>
    </lineage>
</organism>
<keyword evidence="3" id="KW-1185">Reference proteome</keyword>
<accession>A0A1J4L4G9</accession>
<feature type="compositionally biased region" description="Basic and acidic residues" evidence="1">
    <location>
        <begin position="24"/>
        <end position="54"/>
    </location>
</feature>
<protein>
    <submittedName>
        <fullName evidence="2">Uncharacterized protein</fullName>
    </submittedName>
</protein>
<dbReference type="Proteomes" id="UP000179807">
    <property type="component" value="Unassembled WGS sequence"/>
</dbReference>
<comment type="caution">
    <text evidence="2">The sequence shown here is derived from an EMBL/GenBank/DDBJ whole genome shotgun (WGS) entry which is preliminary data.</text>
</comment>
<reference evidence="2" key="1">
    <citation type="submission" date="2016-10" db="EMBL/GenBank/DDBJ databases">
        <authorList>
            <person name="Benchimol M."/>
            <person name="Almeida L.G."/>
            <person name="Vasconcelos A.T."/>
            <person name="Perreira-Neves A."/>
            <person name="Rosa I.A."/>
            <person name="Tasca T."/>
            <person name="Bogo M.R."/>
            <person name="de Souza W."/>
        </authorList>
    </citation>
    <scope>NUCLEOTIDE SEQUENCE [LARGE SCALE GENOMIC DNA]</scope>
    <source>
        <strain evidence="2">K</strain>
    </source>
</reference>
<feature type="region of interest" description="Disordered" evidence="1">
    <location>
        <begin position="1"/>
        <end position="217"/>
    </location>
</feature>
<proteinExistence type="predicted"/>
<feature type="compositionally biased region" description="Basic residues" evidence="1">
    <location>
        <begin position="112"/>
        <end position="122"/>
    </location>
</feature>
<evidence type="ECO:0000313" key="2">
    <source>
        <dbReference type="EMBL" id="OHT16838.1"/>
    </source>
</evidence>
<dbReference type="VEuPathDB" id="TrichDB:TRFO_12932"/>
<feature type="compositionally biased region" description="Low complexity" evidence="1">
    <location>
        <begin position="72"/>
        <end position="82"/>
    </location>
</feature>
<dbReference type="AlphaFoldDB" id="A0A1J4L4G9"/>
<feature type="compositionally biased region" description="Low complexity" evidence="1">
    <location>
        <begin position="301"/>
        <end position="314"/>
    </location>
</feature>
<gene>
    <name evidence="2" type="ORF">TRFO_12932</name>
</gene>
<feature type="region of interest" description="Disordered" evidence="1">
    <location>
        <begin position="235"/>
        <end position="363"/>
    </location>
</feature>
<feature type="compositionally biased region" description="Basic residues" evidence="1">
    <location>
        <begin position="144"/>
        <end position="153"/>
    </location>
</feature>
<feature type="compositionally biased region" description="Low complexity" evidence="1">
    <location>
        <begin position="1"/>
        <end position="22"/>
    </location>
</feature>
<sequence>MSSSKPLLSESSSHPSSRSSRSNSKKEKYQLSEHSSDLEPEKVQESEAKTRDLKPQLIKSGKAPITLDFNLSDQADQSQSDSSYKDSEEESQSERKKVSDFDHSSSSGNLRPTRKSTRRKHRNESDDEGAYSSSCASKSESKLKKGRKSTRRSKNGESENESGYSAAPEDQQISPEDQAAKTREAEENVNQQQIDPNTGCEEVPSSRADSRTSQASQVSVVGVLLLHHEGNEAEGIVTLHSPRGKIPTGSYFPSADCVSRSPEPTQVTMNIPDRHESSSFPLDENDESSSIQKDGDDESLSDSMSPLSSSTDGSYSYLDGRQSEDKENQSDYPHSKMTQLREFPADPDFMDTENEPSLLDADTHRDQLYAELENNPRTDNKSAACLLL</sequence>
<evidence type="ECO:0000313" key="3">
    <source>
        <dbReference type="Proteomes" id="UP000179807"/>
    </source>
</evidence>
<dbReference type="RefSeq" id="XP_068369974.1">
    <property type="nucleotide sequence ID" value="XM_068496933.1"/>
</dbReference>
<name>A0A1J4L4G9_9EUKA</name>
<dbReference type="GeneID" id="94831637"/>
<feature type="compositionally biased region" description="Basic and acidic residues" evidence="1">
    <location>
        <begin position="92"/>
        <end position="103"/>
    </location>
</feature>
<evidence type="ECO:0000256" key="1">
    <source>
        <dbReference type="SAM" id="MobiDB-lite"/>
    </source>
</evidence>